<dbReference type="SUPFAM" id="SSF48425">
    <property type="entry name" value="Sec7 domain"/>
    <property type="match status" value="1"/>
</dbReference>
<sequence length="651" mass="75314">MISNKETKTLFETPQPPPYTRNSPEQNRATTAATFTRPLSPNQRPNSVCVDLSDVNFTSTLDRKTIAQAAEARKRFSAITLTRRSSRLTLSVTIEEMATWGTQEEQIPLNTSNPDIYYDDMYAENISNDNTLQSIENSSSEILVNALEQSPTLGDCNYDFSFNKIIDFCFIGKPIDMALRKFLAYYDLPKEAQQIDRVMQAFSLKYHSENPHLFLHPDIVYSVAFSLMLLHTDAHNKHVKRKMSKQQYVRQTRMVEQGDIIAPEILEILYDNITTVEFSHGDLFSPNNKSKSSRASWFRKILEKNPTVRSPYDVSTKYETDMLASKVSVFEPERCQYSYRGCQSIIREAFLKTAFRLKSSSIVASSLPNHLETNDSQNLPSFKIFHENDDPFSILKCIKAGPLRRKCDLTHGGKRANIRSWKPLWMVLSGNQLIFFPEGLSKDSKRTSSHILDTNRISSIKPHSTISIDNCIGLIDRDYNTYPYVFRFVTPNKQQYLFRFDSEREMIDWMAKINYVATFSTIELKPRGDELVKMKILEFSSSEIAENELQRRILVQNHIEEFNNRIIKCQIQLDNNSRLQRQISVMIPIQRRTQQKAIDTAADISRRLKETYLEVQKWQCYKEILEADLVITEMILERCHGPKQLVCKPNA</sequence>
<dbReference type="InterPro" id="IPR011993">
    <property type="entry name" value="PH-like_dom_sf"/>
</dbReference>
<dbReference type="InterPro" id="IPR035999">
    <property type="entry name" value="Sec7_dom_sf"/>
</dbReference>
<feature type="domain" description="SEC7" evidence="3">
    <location>
        <begin position="170"/>
        <end position="276"/>
    </location>
</feature>
<feature type="domain" description="PH" evidence="2">
    <location>
        <begin position="396"/>
        <end position="518"/>
    </location>
</feature>
<evidence type="ECO:0000313" key="5">
    <source>
        <dbReference type="Proteomes" id="UP001479436"/>
    </source>
</evidence>
<evidence type="ECO:0000256" key="1">
    <source>
        <dbReference type="SAM" id="MobiDB-lite"/>
    </source>
</evidence>
<gene>
    <name evidence="4" type="ORF">K7432_011659</name>
</gene>
<accession>A0ABR2WLW1</accession>
<keyword evidence="5" id="KW-1185">Reference proteome</keyword>
<dbReference type="InterPro" id="IPR001849">
    <property type="entry name" value="PH_domain"/>
</dbReference>
<dbReference type="Proteomes" id="UP001479436">
    <property type="component" value="Unassembled WGS sequence"/>
</dbReference>
<name>A0ABR2WLW1_9FUNG</name>
<dbReference type="Pfam" id="PF00169">
    <property type="entry name" value="PH"/>
    <property type="match status" value="1"/>
</dbReference>
<dbReference type="InterPro" id="IPR023394">
    <property type="entry name" value="Sec7_C_sf"/>
</dbReference>
<feature type="region of interest" description="Disordered" evidence="1">
    <location>
        <begin position="1"/>
        <end position="28"/>
    </location>
</feature>
<dbReference type="PROSITE" id="PS50190">
    <property type="entry name" value="SEC7"/>
    <property type="match status" value="1"/>
</dbReference>
<evidence type="ECO:0000313" key="4">
    <source>
        <dbReference type="EMBL" id="KAK9762525.1"/>
    </source>
</evidence>
<evidence type="ECO:0000259" key="3">
    <source>
        <dbReference type="PROSITE" id="PS50190"/>
    </source>
</evidence>
<dbReference type="SMART" id="SM00222">
    <property type="entry name" value="Sec7"/>
    <property type="match status" value="1"/>
</dbReference>
<reference evidence="4 5" key="1">
    <citation type="submission" date="2023-04" db="EMBL/GenBank/DDBJ databases">
        <title>Genome of Basidiobolus ranarum AG-B5.</title>
        <authorList>
            <person name="Stajich J.E."/>
            <person name="Carter-House D."/>
            <person name="Gryganskyi A."/>
        </authorList>
    </citation>
    <scope>NUCLEOTIDE SEQUENCE [LARGE SCALE GENOMIC DNA]</scope>
    <source>
        <strain evidence="4 5">AG-B5</strain>
    </source>
</reference>
<evidence type="ECO:0000259" key="2">
    <source>
        <dbReference type="PROSITE" id="PS50003"/>
    </source>
</evidence>
<dbReference type="PANTHER" id="PTHR10663">
    <property type="entry name" value="GUANYL-NUCLEOTIDE EXCHANGE FACTOR"/>
    <property type="match status" value="1"/>
</dbReference>
<proteinExistence type="predicted"/>
<dbReference type="Gene3D" id="2.30.29.30">
    <property type="entry name" value="Pleckstrin-homology domain (PH domain)/Phosphotyrosine-binding domain (PTB)"/>
    <property type="match status" value="1"/>
</dbReference>
<dbReference type="Gene3D" id="1.10.1000.11">
    <property type="entry name" value="Arf Nucleotide-binding Site Opener,domain 2"/>
    <property type="match status" value="1"/>
</dbReference>
<dbReference type="PANTHER" id="PTHR10663:SF405">
    <property type="entry name" value="ARF GUANINE NUCLEOTIDE EXCHANGE FACTOR SYT1"/>
    <property type="match status" value="1"/>
</dbReference>
<dbReference type="SMART" id="SM00233">
    <property type="entry name" value="PH"/>
    <property type="match status" value="1"/>
</dbReference>
<dbReference type="Pfam" id="PF01369">
    <property type="entry name" value="Sec7"/>
    <property type="match status" value="1"/>
</dbReference>
<organism evidence="4 5">
    <name type="scientific">Basidiobolus ranarum</name>
    <dbReference type="NCBI Taxonomy" id="34480"/>
    <lineage>
        <taxon>Eukaryota</taxon>
        <taxon>Fungi</taxon>
        <taxon>Fungi incertae sedis</taxon>
        <taxon>Zoopagomycota</taxon>
        <taxon>Entomophthoromycotina</taxon>
        <taxon>Basidiobolomycetes</taxon>
        <taxon>Basidiobolales</taxon>
        <taxon>Basidiobolaceae</taxon>
        <taxon>Basidiobolus</taxon>
    </lineage>
</organism>
<protein>
    <submittedName>
        <fullName evidence="4">Uncharacterized protein</fullName>
    </submittedName>
</protein>
<comment type="caution">
    <text evidence="4">The sequence shown here is derived from an EMBL/GenBank/DDBJ whole genome shotgun (WGS) entry which is preliminary data.</text>
</comment>
<dbReference type="EMBL" id="JASJQH010000926">
    <property type="protein sequence ID" value="KAK9762525.1"/>
    <property type="molecule type" value="Genomic_DNA"/>
</dbReference>
<dbReference type="SUPFAM" id="SSF50729">
    <property type="entry name" value="PH domain-like"/>
    <property type="match status" value="1"/>
</dbReference>
<dbReference type="PROSITE" id="PS50003">
    <property type="entry name" value="PH_DOMAIN"/>
    <property type="match status" value="1"/>
</dbReference>
<dbReference type="InterPro" id="IPR000904">
    <property type="entry name" value="Sec7_dom"/>
</dbReference>